<protein>
    <submittedName>
        <fullName evidence="5">FCD domain-containing protein</fullName>
    </submittedName>
</protein>
<reference evidence="5 6" key="1">
    <citation type="submission" date="2019-12" db="EMBL/GenBank/DDBJ databases">
        <title>Strain KN286 was isolated from seawater, which was collected from Caroline Seamount in the tropical western Pacific.</title>
        <authorList>
            <person name="Wang Q."/>
        </authorList>
    </citation>
    <scope>NUCLEOTIDE SEQUENCE [LARGE SCALE GENOMIC DNA]</scope>
    <source>
        <strain evidence="5 6">KN286</strain>
    </source>
</reference>
<dbReference type="InterPro" id="IPR008920">
    <property type="entry name" value="TF_FadR/GntR_C"/>
</dbReference>
<dbReference type="Pfam" id="PF07729">
    <property type="entry name" value="FCD"/>
    <property type="match status" value="1"/>
</dbReference>
<dbReference type="SMART" id="SM00895">
    <property type="entry name" value="FCD"/>
    <property type="match status" value="1"/>
</dbReference>
<dbReference type="Gene3D" id="1.10.10.10">
    <property type="entry name" value="Winged helix-like DNA-binding domain superfamily/Winged helix DNA-binding domain"/>
    <property type="match status" value="1"/>
</dbReference>
<dbReference type="AlphaFoldDB" id="A0A6B0TYE2"/>
<proteinExistence type="predicted"/>
<dbReference type="SUPFAM" id="SSF48008">
    <property type="entry name" value="GntR ligand-binding domain-like"/>
    <property type="match status" value="1"/>
</dbReference>
<accession>A0A6B0TYE2</accession>
<evidence type="ECO:0000313" key="5">
    <source>
        <dbReference type="EMBL" id="MXU66023.1"/>
    </source>
</evidence>
<keyword evidence="6" id="KW-1185">Reference proteome</keyword>
<name>A0A6B0TYE2_9RHOB</name>
<dbReference type="PANTHER" id="PTHR43537:SF45">
    <property type="entry name" value="GNTR FAMILY REGULATORY PROTEIN"/>
    <property type="match status" value="1"/>
</dbReference>
<keyword evidence="2" id="KW-0238">DNA-binding</keyword>
<dbReference type="SUPFAM" id="SSF46785">
    <property type="entry name" value="Winged helix' DNA-binding domain"/>
    <property type="match status" value="1"/>
</dbReference>
<evidence type="ECO:0000256" key="1">
    <source>
        <dbReference type="ARBA" id="ARBA00023015"/>
    </source>
</evidence>
<dbReference type="InterPro" id="IPR036388">
    <property type="entry name" value="WH-like_DNA-bd_sf"/>
</dbReference>
<gene>
    <name evidence="5" type="ORF">GSH16_11225</name>
</gene>
<organism evidence="5 6">
    <name type="scientific">Oceanomicrobium pacificus</name>
    <dbReference type="NCBI Taxonomy" id="2692916"/>
    <lineage>
        <taxon>Bacteria</taxon>
        <taxon>Pseudomonadati</taxon>
        <taxon>Pseudomonadota</taxon>
        <taxon>Alphaproteobacteria</taxon>
        <taxon>Rhodobacterales</taxon>
        <taxon>Paracoccaceae</taxon>
        <taxon>Oceanomicrobium</taxon>
    </lineage>
</organism>
<evidence type="ECO:0000256" key="3">
    <source>
        <dbReference type="ARBA" id="ARBA00023163"/>
    </source>
</evidence>
<comment type="caution">
    <text evidence="5">The sequence shown here is derived from an EMBL/GenBank/DDBJ whole genome shotgun (WGS) entry which is preliminary data.</text>
</comment>
<dbReference type="InterPro" id="IPR036390">
    <property type="entry name" value="WH_DNA-bd_sf"/>
</dbReference>
<sequence>MSTADIASTEFKQRLIACDVRPGAFLTLKEISALLGIPLGATREVTQRLAREGFMTIYPQRGIQIAPITVKRIRDAFGFRRMLETAAVAGFAETAPAPQIDHLIARAESIAAIDPDDPDFTAQVGEIDWELHFAFIRHAGNEFLTEAYEVNATYIRWFRANAAIPVTRHLEVMQEHLDILQACKARDPAAAVDALGVHVDKSLQKALGA</sequence>
<feature type="domain" description="GntR C-terminal" evidence="4">
    <location>
        <begin position="75"/>
        <end position="201"/>
    </location>
</feature>
<keyword evidence="1" id="KW-0805">Transcription regulation</keyword>
<dbReference type="RefSeq" id="WP_160855030.1">
    <property type="nucleotide sequence ID" value="NZ_WUWG01000003.1"/>
</dbReference>
<evidence type="ECO:0000259" key="4">
    <source>
        <dbReference type="SMART" id="SM00895"/>
    </source>
</evidence>
<dbReference type="GO" id="GO:0003677">
    <property type="term" value="F:DNA binding"/>
    <property type="evidence" value="ECO:0007669"/>
    <property type="project" value="UniProtKB-KW"/>
</dbReference>
<dbReference type="InterPro" id="IPR011711">
    <property type="entry name" value="GntR_C"/>
</dbReference>
<dbReference type="PANTHER" id="PTHR43537">
    <property type="entry name" value="TRANSCRIPTIONAL REGULATOR, GNTR FAMILY"/>
    <property type="match status" value="1"/>
</dbReference>
<evidence type="ECO:0000256" key="2">
    <source>
        <dbReference type="ARBA" id="ARBA00023125"/>
    </source>
</evidence>
<dbReference type="Gene3D" id="1.20.120.530">
    <property type="entry name" value="GntR ligand-binding domain-like"/>
    <property type="match status" value="1"/>
</dbReference>
<keyword evidence="3" id="KW-0804">Transcription</keyword>
<evidence type="ECO:0000313" key="6">
    <source>
        <dbReference type="Proteomes" id="UP000436016"/>
    </source>
</evidence>
<dbReference type="Proteomes" id="UP000436016">
    <property type="component" value="Unassembled WGS sequence"/>
</dbReference>
<dbReference type="EMBL" id="WUWG01000003">
    <property type="protein sequence ID" value="MXU66023.1"/>
    <property type="molecule type" value="Genomic_DNA"/>
</dbReference>